<comment type="caution">
    <text evidence="9">The sequence shown here is derived from an EMBL/GenBank/DDBJ whole genome shotgun (WGS) entry which is preliminary data.</text>
</comment>
<dbReference type="PRINTS" id="PR00171">
    <property type="entry name" value="SUGRTRNSPORT"/>
</dbReference>
<keyword evidence="4 7" id="KW-0812">Transmembrane</keyword>
<sequence length="406" mass="44118">MKNSTLGKIRAYWLASVVCGVLTLKSFVHDLQYSTDHATRVSSLAVGLQQAGAFVTCFFIWLVADRIGSKLLLQISASIFIVGAVMETVNSHSMAVFYVGRVIVGVGLGAASVVVPMFNAEMTPKELRGQIGSFFQWFYTFGIFTSYWVDYAMAEVVSSVSRQWQIPIGLQIIPAGILATIEEMEEIRAGVEMEQTDTIGFRIKELGGRDNFKRMFTASAIFATQQATGATAFAYYGPEYFKLVGGGNKDLLLTAIFGAIKIVACGLFVLFLSNRIGRRAALIGGVIFMGACQITTAVVVKELPASKTAGVISSGIATVALIYIFVIAYNLSFFPTRTREPGGGTFLLWGLFDAIIAIVSFFFPRETQGLSLEEIAHNDYGRAATFKEDAELVEHGLTNNYSSASK</sequence>
<evidence type="ECO:0000259" key="8">
    <source>
        <dbReference type="PROSITE" id="PS50850"/>
    </source>
</evidence>
<dbReference type="HOGENOM" id="CLU_001265_30_12_1"/>
<comment type="subcellular location">
    <subcellularLocation>
        <location evidence="1">Membrane</location>
        <topology evidence="1">Multi-pass membrane protein</topology>
    </subcellularLocation>
</comment>
<comment type="similarity">
    <text evidence="2">Belongs to the major facilitator superfamily. Sugar transporter (TC 2.A.1.1) family.</text>
</comment>
<dbReference type="SUPFAM" id="SSF103473">
    <property type="entry name" value="MFS general substrate transporter"/>
    <property type="match status" value="1"/>
</dbReference>
<evidence type="ECO:0000256" key="7">
    <source>
        <dbReference type="SAM" id="Phobius"/>
    </source>
</evidence>
<evidence type="ECO:0000256" key="1">
    <source>
        <dbReference type="ARBA" id="ARBA00004141"/>
    </source>
</evidence>
<evidence type="ECO:0000256" key="3">
    <source>
        <dbReference type="ARBA" id="ARBA00022448"/>
    </source>
</evidence>
<evidence type="ECO:0000256" key="5">
    <source>
        <dbReference type="ARBA" id="ARBA00022989"/>
    </source>
</evidence>
<dbReference type="GO" id="GO:0005351">
    <property type="term" value="F:carbohydrate:proton symporter activity"/>
    <property type="evidence" value="ECO:0007669"/>
    <property type="project" value="TreeGrafter"/>
</dbReference>
<dbReference type="PROSITE" id="PS00217">
    <property type="entry name" value="SUGAR_TRANSPORT_2"/>
    <property type="match status" value="1"/>
</dbReference>
<dbReference type="AlphaFoldDB" id="W9C744"/>
<dbReference type="InterPro" id="IPR005828">
    <property type="entry name" value="MFS_sugar_transport-like"/>
</dbReference>
<dbReference type="PANTHER" id="PTHR48022:SF23">
    <property type="entry name" value="MAJOR FACILITATOR SUPERFAMILY (MFS) PROFILE DOMAIN-CONTAINING PROTEIN"/>
    <property type="match status" value="1"/>
</dbReference>
<feature type="transmembrane region" description="Helical" evidence="7">
    <location>
        <begin position="280"/>
        <end position="300"/>
    </location>
</feature>
<dbReference type="InterPro" id="IPR036259">
    <property type="entry name" value="MFS_trans_sf"/>
</dbReference>
<dbReference type="InterPro" id="IPR020846">
    <property type="entry name" value="MFS_dom"/>
</dbReference>
<protein>
    <recommendedName>
        <fullName evidence="8">Major facilitator superfamily (MFS) profile domain-containing protein</fullName>
    </recommendedName>
</protein>
<dbReference type="PANTHER" id="PTHR48022">
    <property type="entry name" value="PLASTIDIC GLUCOSE TRANSPORTER 4"/>
    <property type="match status" value="1"/>
</dbReference>
<accession>W9C744</accession>
<dbReference type="Proteomes" id="UP000019487">
    <property type="component" value="Unassembled WGS sequence"/>
</dbReference>
<dbReference type="OrthoDB" id="6612291at2759"/>
<evidence type="ECO:0000313" key="9">
    <source>
        <dbReference type="EMBL" id="ESZ90370.1"/>
    </source>
</evidence>
<evidence type="ECO:0000256" key="2">
    <source>
        <dbReference type="ARBA" id="ARBA00010992"/>
    </source>
</evidence>
<gene>
    <name evidence="9" type="ORF">SBOR_9242</name>
</gene>
<proteinExistence type="inferred from homology"/>
<keyword evidence="3" id="KW-0813">Transport</keyword>
<dbReference type="InterPro" id="IPR050360">
    <property type="entry name" value="MFS_Sugar_Transporters"/>
</dbReference>
<name>W9C744_SCLBF</name>
<dbReference type="InterPro" id="IPR005829">
    <property type="entry name" value="Sugar_transporter_CS"/>
</dbReference>
<feature type="transmembrane region" description="Helical" evidence="7">
    <location>
        <begin position="41"/>
        <end position="64"/>
    </location>
</feature>
<keyword evidence="6 7" id="KW-0472">Membrane</keyword>
<evidence type="ECO:0000256" key="4">
    <source>
        <dbReference type="ARBA" id="ARBA00022692"/>
    </source>
</evidence>
<organism evidence="9 10">
    <name type="scientific">Sclerotinia borealis (strain F-4128)</name>
    <dbReference type="NCBI Taxonomy" id="1432307"/>
    <lineage>
        <taxon>Eukaryota</taxon>
        <taxon>Fungi</taxon>
        <taxon>Dikarya</taxon>
        <taxon>Ascomycota</taxon>
        <taxon>Pezizomycotina</taxon>
        <taxon>Leotiomycetes</taxon>
        <taxon>Helotiales</taxon>
        <taxon>Sclerotiniaceae</taxon>
        <taxon>Sclerotinia</taxon>
    </lineage>
</organism>
<dbReference type="PROSITE" id="PS50850">
    <property type="entry name" value="MFS"/>
    <property type="match status" value="1"/>
</dbReference>
<dbReference type="GO" id="GO:0016020">
    <property type="term" value="C:membrane"/>
    <property type="evidence" value="ECO:0007669"/>
    <property type="project" value="UniProtKB-SubCell"/>
</dbReference>
<feature type="domain" description="Major facilitator superfamily (MFS) profile" evidence="8">
    <location>
        <begin position="1"/>
        <end position="406"/>
    </location>
</feature>
<evidence type="ECO:0000313" key="10">
    <source>
        <dbReference type="Proteomes" id="UP000019487"/>
    </source>
</evidence>
<keyword evidence="10" id="KW-1185">Reference proteome</keyword>
<feature type="transmembrane region" description="Helical" evidence="7">
    <location>
        <begin position="12"/>
        <end position="29"/>
    </location>
</feature>
<feature type="transmembrane region" description="Helical" evidence="7">
    <location>
        <begin position="71"/>
        <end position="89"/>
    </location>
</feature>
<dbReference type="Gene3D" id="1.20.1250.20">
    <property type="entry name" value="MFS general substrate transporter like domains"/>
    <property type="match status" value="2"/>
</dbReference>
<dbReference type="EMBL" id="AYSA01000638">
    <property type="protein sequence ID" value="ESZ90370.1"/>
    <property type="molecule type" value="Genomic_DNA"/>
</dbReference>
<dbReference type="InterPro" id="IPR003663">
    <property type="entry name" value="Sugar/inositol_transpt"/>
</dbReference>
<keyword evidence="5 7" id="KW-1133">Transmembrane helix</keyword>
<feature type="transmembrane region" description="Helical" evidence="7">
    <location>
        <begin position="312"/>
        <end position="334"/>
    </location>
</feature>
<reference evidence="9 10" key="1">
    <citation type="journal article" date="2014" name="Genome Announc.">
        <title>Draft genome sequence of Sclerotinia borealis, a psychrophilic plant pathogenic fungus.</title>
        <authorList>
            <person name="Mardanov A.V."/>
            <person name="Beletsky A.V."/>
            <person name="Kadnikov V.V."/>
            <person name="Ignatov A.N."/>
            <person name="Ravin N.V."/>
        </authorList>
    </citation>
    <scope>NUCLEOTIDE SEQUENCE [LARGE SCALE GENOMIC DNA]</scope>
    <source>
        <strain evidence="10">F-4157</strain>
    </source>
</reference>
<feature type="transmembrane region" description="Helical" evidence="7">
    <location>
        <begin position="346"/>
        <end position="363"/>
    </location>
</feature>
<evidence type="ECO:0000256" key="6">
    <source>
        <dbReference type="ARBA" id="ARBA00023136"/>
    </source>
</evidence>
<feature type="transmembrane region" description="Helical" evidence="7">
    <location>
        <begin position="95"/>
        <end position="119"/>
    </location>
</feature>
<feature type="transmembrane region" description="Helical" evidence="7">
    <location>
        <begin position="251"/>
        <end position="273"/>
    </location>
</feature>
<dbReference type="Pfam" id="PF00083">
    <property type="entry name" value="Sugar_tr"/>
    <property type="match status" value="2"/>
</dbReference>
<feature type="transmembrane region" description="Helical" evidence="7">
    <location>
        <begin position="131"/>
        <end position="149"/>
    </location>
</feature>